<dbReference type="STRING" id="1089553.Tph_c27990"/>
<dbReference type="SMART" id="SM00345">
    <property type="entry name" value="HTH_GNTR"/>
    <property type="match status" value="1"/>
</dbReference>
<evidence type="ECO:0000256" key="3">
    <source>
        <dbReference type="ARBA" id="ARBA00023163"/>
    </source>
</evidence>
<name>K4LYF5_THEPS</name>
<dbReference type="Proteomes" id="UP000000467">
    <property type="component" value="Chromosome"/>
</dbReference>
<proteinExistence type="predicted"/>
<dbReference type="GO" id="GO:0003677">
    <property type="term" value="F:DNA binding"/>
    <property type="evidence" value="ECO:0007669"/>
    <property type="project" value="UniProtKB-KW"/>
</dbReference>
<dbReference type="KEGG" id="tpz:Tph_c27990"/>
<accession>K4LYF5</accession>
<dbReference type="Gene3D" id="3.40.1410.10">
    <property type="entry name" value="Chorismate lyase-like"/>
    <property type="match status" value="1"/>
</dbReference>
<dbReference type="InterPro" id="IPR050679">
    <property type="entry name" value="Bact_HTH_transcr_reg"/>
</dbReference>
<dbReference type="PANTHER" id="PTHR44846:SF1">
    <property type="entry name" value="MANNOSYL-D-GLYCERATE TRANSPORT_METABOLISM SYSTEM REPRESSOR MNGR-RELATED"/>
    <property type="match status" value="1"/>
</dbReference>
<evidence type="ECO:0000256" key="2">
    <source>
        <dbReference type="ARBA" id="ARBA00023125"/>
    </source>
</evidence>
<dbReference type="EMBL" id="CP003732">
    <property type="protein sequence ID" value="AFV12964.1"/>
    <property type="molecule type" value="Genomic_DNA"/>
</dbReference>
<sequence>MKNRTSFLPAYYRVAEDLKKKIDRGELKPGDMIPSTAQLARQYGVSHMTVRHGLELLVKDGYIESVQGKGSFVTAPRMDTLVLNLSEESIFGKKSGFSVQLDQLEIVPADAKIAGKLGVKRGNKVLKIRRILSEAEGPVAVDSRFLPYVKGAPLLEKEIAYAAFPDLVARHTELISVKNVMEVSPCILSKEEAELLDAREGLPSLCIEQIIYAAENRPIGWSKMICRGDRFRLKAVSRP</sequence>
<dbReference type="InterPro" id="IPR028978">
    <property type="entry name" value="Chorismate_lyase_/UTRA_dom_sf"/>
</dbReference>
<dbReference type="CDD" id="cd07377">
    <property type="entry name" value="WHTH_GntR"/>
    <property type="match status" value="1"/>
</dbReference>
<protein>
    <submittedName>
        <fullName evidence="5">HTH-type transcriptional repressor YvoA</fullName>
    </submittedName>
</protein>
<gene>
    <name evidence="5" type="primary">yvoA2</name>
    <name evidence="5" type="ordered locus">Tph_c27990</name>
</gene>
<dbReference type="SUPFAM" id="SSF64288">
    <property type="entry name" value="Chorismate lyase-like"/>
    <property type="match status" value="1"/>
</dbReference>
<dbReference type="OrthoDB" id="9799482at2"/>
<keyword evidence="2" id="KW-0238">DNA-binding</keyword>
<dbReference type="InterPro" id="IPR036390">
    <property type="entry name" value="WH_DNA-bd_sf"/>
</dbReference>
<dbReference type="PRINTS" id="PR00035">
    <property type="entry name" value="HTHGNTR"/>
</dbReference>
<keyword evidence="6" id="KW-1185">Reference proteome</keyword>
<evidence type="ECO:0000259" key="4">
    <source>
        <dbReference type="PROSITE" id="PS50949"/>
    </source>
</evidence>
<keyword evidence="1" id="KW-0805">Transcription regulation</keyword>
<dbReference type="InterPro" id="IPR036388">
    <property type="entry name" value="WH-like_DNA-bd_sf"/>
</dbReference>
<evidence type="ECO:0000313" key="5">
    <source>
        <dbReference type="EMBL" id="AFV12964.1"/>
    </source>
</evidence>
<dbReference type="GO" id="GO:0045892">
    <property type="term" value="P:negative regulation of DNA-templated transcription"/>
    <property type="evidence" value="ECO:0007669"/>
    <property type="project" value="TreeGrafter"/>
</dbReference>
<dbReference type="GO" id="GO:0003700">
    <property type="term" value="F:DNA-binding transcription factor activity"/>
    <property type="evidence" value="ECO:0007669"/>
    <property type="project" value="InterPro"/>
</dbReference>
<dbReference type="SUPFAM" id="SSF46785">
    <property type="entry name" value="Winged helix' DNA-binding domain"/>
    <property type="match status" value="1"/>
</dbReference>
<dbReference type="Pfam" id="PF00392">
    <property type="entry name" value="GntR"/>
    <property type="match status" value="1"/>
</dbReference>
<dbReference type="InterPro" id="IPR000524">
    <property type="entry name" value="Tscrpt_reg_HTH_GntR"/>
</dbReference>
<feature type="domain" description="HTH gntR-type" evidence="4">
    <location>
        <begin position="8"/>
        <end position="76"/>
    </location>
</feature>
<evidence type="ECO:0000256" key="1">
    <source>
        <dbReference type="ARBA" id="ARBA00023015"/>
    </source>
</evidence>
<dbReference type="HOGENOM" id="CLU_063236_4_2_9"/>
<dbReference type="AlphaFoldDB" id="K4LYF5"/>
<dbReference type="Gene3D" id="1.10.10.10">
    <property type="entry name" value="Winged helix-like DNA-binding domain superfamily/Winged helix DNA-binding domain"/>
    <property type="match status" value="1"/>
</dbReference>
<dbReference type="PANTHER" id="PTHR44846">
    <property type="entry name" value="MANNOSYL-D-GLYCERATE TRANSPORT/METABOLISM SYSTEM REPRESSOR MNGR-RELATED"/>
    <property type="match status" value="1"/>
</dbReference>
<dbReference type="InterPro" id="IPR011663">
    <property type="entry name" value="UTRA"/>
</dbReference>
<organism evidence="5 6">
    <name type="scientific">Thermacetogenium phaeum (strain ATCC BAA-254 / DSM 26808 / PB)</name>
    <dbReference type="NCBI Taxonomy" id="1089553"/>
    <lineage>
        <taxon>Bacteria</taxon>
        <taxon>Bacillati</taxon>
        <taxon>Bacillota</taxon>
        <taxon>Clostridia</taxon>
        <taxon>Thermoanaerobacterales</taxon>
        <taxon>Thermoanaerobacteraceae</taxon>
        <taxon>Thermacetogenium</taxon>
    </lineage>
</organism>
<dbReference type="Pfam" id="PF07702">
    <property type="entry name" value="UTRA"/>
    <property type="match status" value="1"/>
</dbReference>
<dbReference type="RefSeq" id="WP_015051823.1">
    <property type="nucleotide sequence ID" value="NC_018870.1"/>
</dbReference>
<dbReference type="PROSITE" id="PS50949">
    <property type="entry name" value="HTH_GNTR"/>
    <property type="match status" value="1"/>
</dbReference>
<dbReference type="eggNOG" id="COG2188">
    <property type="taxonomic scope" value="Bacteria"/>
</dbReference>
<evidence type="ECO:0000313" key="6">
    <source>
        <dbReference type="Proteomes" id="UP000000467"/>
    </source>
</evidence>
<keyword evidence="3" id="KW-0804">Transcription</keyword>
<dbReference type="SMART" id="SM00866">
    <property type="entry name" value="UTRA"/>
    <property type="match status" value="1"/>
</dbReference>
<reference evidence="5 6" key="1">
    <citation type="journal article" date="2012" name="BMC Genomics">
        <title>Genome-guided analysis of physiological and morphological traits of the fermentative acetate oxidizer Thermacetogenium phaeum.</title>
        <authorList>
            <person name="Oehler D."/>
            <person name="Poehlein A."/>
            <person name="Leimbach A."/>
            <person name="Muller N."/>
            <person name="Daniel R."/>
            <person name="Gottschalk G."/>
            <person name="Schink B."/>
        </authorList>
    </citation>
    <scope>NUCLEOTIDE SEQUENCE [LARGE SCALE GENOMIC DNA]</scope>
    <source>
        <strain evidence="6">ATCC BAA-254 / DSM 26808 / PB</strain>
    </source>
</reference>